<sequence>MTQLRAWLKPNHLTADTSDYTAVPDTLGGVGLEQIIADMQFQGVELQKETIIDIVNRFNRLAAQRVTEGYTVNTGLVNMRPMIKGVFHGTAVDPEKHRVYISITQGIDLRKAVSGTQIVIQGVMSDIIAIHSVTDAFTGKRDGSLTKGRNAEIRGAFIKIVGDGVGVGVAFTKTDTGTRTLLDAHDIVINEPSRVLIMVPASLAAGTYDLSLTTQFTGSNKTLKNPRTVIYKTKITIA</sequence>
<gene>
    <name evidence="3" type="ORF">T235_06630</name>
</gene>
<comment type="caution">
    <text evidence="3">The sequence shown here is derived from an EMBL/GenBank/DDBJ whole genome shotgun (WGS) entry which is preliminary data.</text>
</comment>
<dbReference type="Gene3D" id="2.70.50.70">
    <property type="match status" value="1"/>
</dbReference>
<dbReference type="EMBL" id="AYYF01001039">
    <property type="protein sequence ID" value="ETK12918.1"/>
    <property type="molecule type" value="Genomic_DNA"/>
</dbReference>
<organism evidence="3 4">
    <name type="scientific">Tannerella sp. oral taxon BU063 isolate Cell 8/11</name>
    <dbReference type="NCBI Taxonomy" id="1411915"/>
    <lineage>
        <taxon>Bacteria</taxon>
        <taxon>Pseudomonadati</taxon>
        <taxon>Bacteroidota</taxon>
        <taxon>Bacteroidia</taxon>
        <taxon>Bacteroidales</taxon>
        <taxon>Tannerellaceae</taxon>
        <taxon>Tannerella</taxon>
    </lineage>
</organism>
<dbReference type="PATRIC" id="fig|1411915.3.peg.479"/>
<evidence type="ECO:0000313" key="3">
    <source>
        <dbReference type="EMBL" id="ETK12918.1"/>
    </source>
</evidence>
<dbReference type="CDD" id="cd13833">
    <property type="entry name" value="HU_IHF_like"/>
    <property type="match status" value="1"/>
</dbReference>
<feature type="domain" description="Bvu-2165-like IHF-HU-like DNA-binding" evidence="2">
    <location>
        <begin position="4"/>
        <end position="123"/>
    </location>
</feature>
<dbReference type="InterPro" id="IPR049893">
    <property type="entry name" value="Bvu_2165-like_IHF-HU-DNA_bdg"/>
</dbReference>
<dbReference type="Proteomes" id="UP000034980">
    <property type="component" value="Unassembled WGS sequence"/>
</dbReference>
<feature type="domain" description="DUF4469" evidence="1">
    <location>
        <begin position="130"/>
        <end position="228"/>
    </location>
</feature>
<evidence type="ECO:0000313" key="4">
    <source>
        <dbReference type="Proteomes" id="UP000034980"/>
    </source>
</evidence>
<proteinExistence type="predicted"/>
<evidence type="ECO:0000259" key="2">
    <source>
        <dbReference type="Pfam" id="PF14848"/>
    </source>
</evidence>
<evidence type="ECO:0000259" key="1">
    <source>
        <dbReference type="Pfam" id="PF14734"/>
    </source>
</evidence>
<dbReference type="Pfam" id="PF14848">
    <property type="entry name" value="HU-DNA_bdg"/>
    <property type="match status" value="1"/>
</dbReference>
<protein>
    <submittedName>
        <fullName evidence="3">Uncharacterized protein</fullName>
    </submittedName>
</protein>
<name>W2D0T5_9BACT</name>
<dbReference type="Pfam" id="PF14734">
    <property type="entry name" value="DUF4469"/>
    <property type="match status" value="1"/>
</dbReference>
<dbReference type="InterPro" id="IPR027824">
    <property type="entry name" value="DUF4469"/>
</dbReference>
<reference evidence="3 4" key="1">
    <citation type="submission" date="2013-11" db="EMBL/GenBank/DDBJ databases">
        <title>Single cell genomics of uncultured Tannerella BU063 (oral taxon 286).</title>
        <authorList>
            <person name="Beall C.J."/>
            <person name="Campbell A.G."/>
            <person name="Griffen A.L."/>
            <person name="Podar M."/>
            <person name="Leys E.J."/>
        </authorList>
    </citation>
    <scope>NUCLEOTIDE SEQUENCE [LARGE SCALE GENOMIC DNA]</scope>
    <source>
        <strain evidence="3">Cell 8/11</strain>
    </source>
</reference>
<dbReference type="AlphaFoldDB" id="W2D0T5"/>
<dbReference type="CDD" id="cd12843">
    <property type="entry name" value="Bvu_2165_C_like"/>
    <property type="match status" value="1"/>
</dbReference>
<accession>W2D0T5</accession>